<sequence length="183" mass="19219">MWCVCVDAGGVVGAAGSSCVPLGLRDLLPGEFVPSWCGVGGFFVSTVLGGVCSVTPVGGGWGGIVWGSYLAITVCCVVGGRIRREYLKWGRMWNLRCVGVSLLAFRGWSSSVEVCPCQEGIYGVWVRAHVFDICVLAGGGPVGRFMLEFLGGGGLMGLRSDFIGVLGLFYPVTALVSGLVWTR</sequence>
<evidence type="ECO:0008006" key="4">
    <source>
        <dbReference type="Google" id="ProtNLM"/>
    </source>
</evidence>
<evidence type="ECO:0000256" key="1">
    <source>
        <dbReference type="SAM" id="Phobius"/>
    </source>
</evidence>
<keyword evidence="3" id="KW-1185">Reference proteome</keyword>
<accession>A0ABV0XUE9</accession>
<evidence type="ECO:0000313" key="3">
    <source>
        <dbReference type="Proteomes" id="UP001469553"/>
    </source>
</evidence>
<proteinExistence type="predicted"/>
<organism evidence="2 3">
    <name type="scientific">Ameca splendens</name>
    <dbReference type="NCBI Taxonomy" id="208324"/>
    <lineage>
        <taxon>Eukaryota</taxon>
        <taxon>Metazoa</taxon>
        <taxon>Chordata</taxon>
        <taxon>Craniata</taxon>
        <taxon>Vertebrata</taxon>
        <taxon>Euteleostomi</taxon>
        <taxon>Actinopterygii</taxon>
        <taxon>Neopterygii</taxon>
        <taxon>Teleostei</taxon>
        <taxon>Neoteleostei</taxon>
        <taxon>Acanthomorphata</taxon>
        <taxon>Ovalentaria</taxon>
        <taxon>Atherinomorphae</taxon>
        <taxon>Cyprinodontiformes</taxon>
        <taxon>Goodeidae</taxon>
        <taxon>Ameca</taxon>
    </lineage>
</organism>
<keyword evidence="1" id="KW-0472">Membrane</keyword>
<feature type="transmembrane region" description="Helical" evidence="1">
    <location>
        <begin position="162"/>
        <end position="181"/>
    </location>
</feature>
<dbReference type="Proteomes" id="UP001469553">
    <property type="component" value="Unassembled WGS sequence"/>
</dbReference>
<feature type="transmembrane region" description="Helical" evidence="1">
    <location>
        <begin position="63"/>
        <end position="82"/>
    </location>
</feature>
<reference evidence="2 3" key="1">
    <citation type="submission" date="2021-06" db="EMBL/GenBank/DDBJ databases">
        <authorList>
            <person name="Palmer J.M."/>
        </authorList>
    </citation>
    <scope>NUCLEOTIDE SEQUENCE [LARGE SCALE GENOMIC DNA]</scope>
    <source>
        <strain evidence="2 3">AS_MEX2019</strain>
        <tissue evidence="2">Muscle</tissue>
    </source>
</reference>
<dbReference type="EMBL" id="JAHRIP010012327">
    <property type="protein sequence ID" value="MEQ2285018.1"/>
    <property type="molecule type" value="Genomic_DNA"/>
</dbReference>
<comment type="caution">
    <text evidence="2">The sequence shown here is derived from an EMBL/GenBank/DDBJ whole genome shotgun (WGS) entry which is preliminary data.</text>
</comment>
<gene>
    <name evidence="2" type="ORF">AMECASPLE_027531</name>
</gene>
<protein>
    <recommendedName>
        <fullName evidence="4">Transmembrane protein</fullName>
    </recommendedName>
</protein>
<name>A0ABV0XUE9_9TELE</name>
<keyword evidence="1" id="KW-0812">Transmembrane</keyword>
<keyword evidence="1" id="KW-1133">Transmembrane helix</keyword>
<evidence type="ECO:0000313" key="2">
    <source>
        <dbReference type="EMBL" id="MEQ2285018.1"/>
    </source>
</evidence>